<dbReference type="EMBL" id="JBAMMX010000008">
    <property type="protein sequence ID" value="KAK6934737.1"/>
    <property type="molecule type" value="Genomic_DNA"/>
</dbReference>
<feature type="compositionally biased region" description="Polar residues" evidence="1">
    <location>
        <begin position="59"/>
        <end position="75"/>
    </location>
</feature>
<accession>A0AAN8VWD7</accession>
<evidence type="ECO:0000313" key="2">
    <source>
        <dbReference type="EMBL" id="KAK6934737.1"/>
    </source>
</evidence>
<keyword evidence="3" id="KW-1185">Reference proteome</keyword>
<evidence type="ECO:0000256" key="1">
    <source>
        <dbReference type="SAM" id="MobiDB-lite"/>
    </source>
</evidence>
<dbReference type="Proteomes" id="UP001370490">
    <property type="component" value="Unassembled WGS sequence"/>
</dbReference>
<name>A0AAN8VWD7_9MAGN</name>
<reference evidence="2 3" key="1">
    <citation type="submission" date="2023-12" db="EMBL/GenBank/DDBJ databases">
        <title>A high-quality genome assembly for Dillenia turbinata (Dilleniales).</title>
        <authorList>
            <person name="Chanderbali A."/>
        </authorList>
    </citation>
    <scope>NUCLEOTIDE SEQUENCE [LARGE SCALE GENOMIC DNA]</scope>
    <source>
        <strain evidence="2">LSX21</strain>
        <tissue evidence="2">Leaf</tissue>
    </source>
</reference>
<proteinExistence type="predicted"/>
<comment type="caution">
    <text evidence="2">The sequence shown here is derived from an EMBL/GenBank/DDBJ whole genome shotgun (WGS) entry which is preliminary data.</text>
</comment>
<evidence type="ECO:0000313" key="3">
    <source>
        <dbReference type="Proteomes" id="UP001370490"/>
    </source>
</evidence>
<protein>
    <submittedName>
        <fullName evidence="2">Uncharacterized protein</fullName>
    </submittedName>
</protein>
<dbReference type="AlphaFoldDB" id="A0AAN8VWD7"/>
<gene>
    <name evidence="2" type="ORF">RJ641_034892</name>
</gene>
<organism evidence="2 3">
    <name type="scientific">Dillenia turbinata</name>
    <dbReference type="NCBI Taxonomy" id="194707"/>
    <lineage>
        <taxon>Eukaryota</taxon>
        <taxon>Viridiplantae</taxon>
        <taxon>Streptophyta</taxon>
        <taxon>Embryophyta</taxon>
        <taxon>Tracheophyta</taxon>
        <taxon>Spermatophyta</taxon>
        <taxon>Magnoliopsida</taxon>
        <taxon>eudicotyledons</taxon>
        <taxon>Gunneridae</taxon>
        <taxon>Pentapetalae</taxon>
        <taxon>Dilleniales</taxon>
        <taxon>Dilleniaceae</taxon>
        <taxon>Dillenia</taxon>
    </lineage>
</organism>
<feature type="region of interest" description="Disordered" evidence="1">
    <location>
        <begin position="41"/>
        <end position="78"/>
    </location>
</feature>
<sequence>MAWYGYAAHQELGQTWKWEVEEVTGAPIALVPFEPKQVVEDVAGPSRGNNFEDVADPLRSNNFKDVAGPSSNNNFDGKALMENADKDITLVDMLFTHTPSLQRKYTC</sequence>